<comment type="caution">
    <text evidence="3">The sequence shown here is derived from an EMBL/GenBank/DDBJ whole genome shotgun (WGS) entry which is preliminary data.</text>
</comment>
<keyword evidence="1" id="KW-0732">Signal</keyword>
<dbReference type="AlphaFoldDB" id="A0AA37HT52"/>
<gene>
    <name evidence="3" type="ORF">NBEOAGPD_4361</name>
</gene>
<evidence type="ECO:0000256" key="1">
    <source>
        <dbReference type="SAM" id="SignalP"/>
    </source>
</evidence>
<evidence type="ECO:0000313" key="3">
    <source>
        <dbReference type="EMBL" id="GJD81116.1"/>
    </source>
</evidence>
<feature type="chain" id="PRO_5041282596" description="Pilus formation protein N-terminal domain-containing protein" evidence="1">
    <location>
        <begin position="44"/>
        <end position="177"/>
    </location>
</feature>
<protein>
    <recommendedName>
        <fullName evidence="2">Pilus formation protein N-terminal domain-containing protein</fullName>
    </recommendedName>
</protein>
<dbReference type="InterPro" id="IPR032789">
    <property type="entry name" value="T2SS-T3SS_pil_N"/>
</dbReference>
<name>A0AA37HT52_9HYPH</name>
<dbReference type="RefSeq" id="WP_238306404.1">
    <property type="nucleotide sequence ID" value="NZ_BPQM01000126.1"/>
</dbReference>
<evidence type="ECO:0000259" key="2">
    <source>
        <dbReference type="Pfam" id="PF13629"/>
    </source>
</evidence>
<dbReference type="EMBL" id="BPQM01000126">
    <property type="protein sequence ID" value="GJD81116.1"/>
    <property type="molecule type" value="Genomic_DNA"/>
</dbReference>
<feature type="domain" description="Pilus formation protein N-terminal" evidence="2">
    <location>
        <begin position="49"/>
        <end position="117"/>
    </location>
</feature>
<organism evidence="3 4">
    <name type="scientific">Methylobacterium gregans</name>
    <dbReference type="NCBI Taxonomy" id="374424"/>
    <lineage>
        <taxon>Bacteria</taxon>
        <taxon>Pseudomonadati</taxon>
        <taxon>Pseudomonadota</taxon>
        <taxon>Alphaproteobacteria</taxon>
        <taxon>Hyphomicrobiales</taxon>
        <taxon>Methylobacteriaceae</taxon>
        <taxon>Methylobacterium</taxon>
    </lineage>
</organism>
<keyword evidence="4" id="KW-1185">Reference proteome</keyword>
<dbReference type="Pfam" id="PF13629">
    <property type="entry name" value="T2SS-T3SS_pil_N"/>
    <property type="match status" value="1"/>
</dbReference>
<evidence type="ECO:0000313" key="4">
    <source>
        <dbReference type="Proteomes" id="UP001055108"/>
    </source>
</evidence>
<sequence length="177" mass="18086">MRRILPRLAKSLAKGLAKGLVTGPAAGLGPVAGLLLAASAAAAAPETPPVVTVFVDNAKVMRLPERTQTIIVGNPIIADVTLQKNGVIVLTGKSFGSTNLIALDSTGAMIAETTIRVDAAQTSVVTVQRGALDRNSYSCTPVCQPSAQLGDAAEYYGSVSGQADSRRKMATGGGPER</sequence>
<reference evidence="3" key="1">
    <citation type="journal article" date="2016" name="Front. Microbiol.">
        <title>Genome Sequence of the Piezophilic, Mesophilic Sulfate-Reducing Bacterium Desulfovibrio indicus J2T.</title>
        <authorList>
            <person name="Cao J."/>
            <person name="Maignien L."/>
            <person name="Shao Z."/>
            <person name="Alain K."/>
            <person name="Jebbar M."/>
        </authorList>
    </citation>
    <scope>NUCLEOTIDE SEQUENCE</scope>
    <source>
        <strain evidence="3">NBRC 103626</strain>
    </source>
</reference>
<feature type="signal peptide" evidence="1">
    <location>
        <begin position="1"/>
        <end position="43"/>
    </location>
</feature>
<reference evidence="3" key="2">
    <citation type="submission" date="2021-08" db="EMBL/GenBank/DDBJ databases">
        <authorList>
            <person name="Tani A."/>
            <person name="Ola A."/>
            <person name="Ogura Y."/>
            <person name="Katsura K."/>
            <person name="Hayashi T."/>
        </authorList>
    </citation>
    <scope>NUCLEOTIDE SEQUENCE</scope>
    <source>
        <strain evidence="3">NBRC 103626</strain>
    </source>
</reference>
<accession>A0AA37HT52</accession>
<dbReference type="Proteomes" id="UP001055108">
    <property type="component" value="Unassembled WGS sequence"/>
</dbReference>
<proteinExistence type="predicted"/>